<sequence>MWISQLLPSKKEEKIQKSDVYDQLQAMVGSILKREVPSGNSLSHLLYHANVKIQQYRQAAEYHRKRIDMSTALGIFHKEAYELAIKKGRHLQRLVDSFIMLNIEDERERINHRMMLVDDRIEKLFMEFQHREQIIPEMEEQFWDTLKEDIMPILSDLN</sequence>
<reference evidence="1 2" key="1">
    <citation type="submission" date="2019-06" db="EMBL/GenBank/DDBJ databases">
        <title>Genome sequence of Ureibacillus terrenus.</title>
        <authorList>
            <person name="Maclea K.S."/>
            <person name="Simoes M."/>
        </authorList>
    </citation>
    <scope>NUCLEOTIDE SEQUENCE [LARGE SCALE GENOMIC DNA]</scope>
    <source>
        <strain evidence="1 2">ATCC BAA-384</strain>
    </source>
</reference>
<gene>
    <name evidence="1" type="ORF">FKZ59_03410</name>
</gene>
<dbReference type="AlphaFoldDB" id="A0A540V4W4"/>
<evidence type="ECO:0000313" key="2">
    <source>
        <dbReference type="Proteomes" id="UP000315753"/>
    </source>
</evidence>
<protein>
    <submittedName>
        <fullName evidence="1">Uncharacterized protein</fullName>
    </submittedName>
</protein>
<dbReference type="EMBL" id="VIGD01000003">
    <property type="protein sequence ID" value="TQE91782.1"/>
    <property type="molecule type" value="Genomic_DNA"/>
</dbReference>
<organism evidence="1 2">
    <name type="scientific">Ureibacillus terrenus</name>
    <dbReference type="NCBI Taxonomy" id="118246"/>
    <lineage>
        <taxon>Bacteria</taxon>
        <taxon>Bacillati</taxon>
        <taxon>Bacillota</taxon>
        <taxon>Bacilli</taxon>
        <taxon>Bacillales</taxon>
        <taxon>Caryophanaceae</taxon>
        <taxon>Ureibacillus</taxon>
    </lineage>
</organism>
<evidence type="ECO:0000313" key="1">
    <source>
        <dbReference type="EMBL" id="TQE91782.1"/>
    </source>
</evidence>
<dbReference type="Proteomes" id="UP000315753">
    <property type="component" value="Unassembled WGS sequence"/>
</dbReference>
<keyword evidence="2" id="KW-1185">Reference proteome</keyword>
<proteinExistence type="predicted"/>
<dbReference type="RefSeq" id="WP_141601341.1">
    <property type="nucleotide sequence ID" value="NZ_JARMSB010000014.1"/>
</dbReference>
<name>A0A540V4W4_9BACL</name>
<comment type="caution">
    <text evidence="1">The sequence shown here is derived from an EMBL/GenBank/DDBJ whole genome shotgun (WGS) entry which is preliminary data.</text>
</comment>
<accession>A0A540V4W4</accession>
<dbReference type="OrthoDB" id="2738954at2"/>